<feature type="repeat" description="RCC1" evidence="3">
    <location>
        <begin position="673"/>
        <end position="737"/>
    </location>
</feature>
<feature type="region of interest" description="Disordered" evidence="4">
    <location>
        <begin position="372"/>
        <end position="408"/>
    </location>
</feature>
<comment type="caution">
    <text evidence="7">The sequence shown here is derived from an EMBL/GenBank/DDBJ whole genome shotgun (WGS) entry which is preliminary data.</text>
</comment>
<evidence type="ECO:0000313" key="8">
    <source>
        <dbReference type="Proteomes" id="UP000886523"/>
    </source>
</evidence>
<dbReference type="GO" id="GO:0005737">
    <property type="term" value="C:cytoplasm"/>
    <property type="evidence" value="ECO:0007669"/>
    <property type="project" value="TreeGrafter"/>
</dbReference>
<sequence length="898" mass="97423">MSNLSPQHPNLRAVCERYPAIDNHAHPLLKPAYRDAMAFEATEQLAKLFGLSEDATWEKVKTTRRGMEYLKLCRTCFEPSGIQCILIDDGLGGSKDLAEDYKWHDRLTTSPTKRIIRLETSAEEIVLDIIKTIPLEDFGYSIGDISRCSTPSSRTERASLSLLQIPRQTSKDPYAMPLRAAHKPFNDYIIRTALNLTKKPVQFHTGLGDADLLLATATPTLLQPLIRAYPGVTFVLLHSSWPFSQEAGYLAAMYKNVFLDFGENCVPLTKSCGLRTGIGGLRYFTLALSKRVRPSTDVLGELVMREEMTEKLAIEVVKAALFGNANRVYALGLEPYYNRAVAAAVVVSTRSSRKRAAADDIEAGSVSKRPKRGVVAAAARPAATTASRKSAPARRTTAVTRTKAPPLRRTAKKIPDRVEVVVKPRVPRVPKPKAPTLNALIPLPPPRPAPLHAFVFGNGDAGQFGLGTEVLSEIGRPKIHAWVEDAIKDNKYGGKGLETIVAGGMHTLAVTSDGQVWSWGVNDEGALGRKVTDVPNPQKPEEMLDREELESTQWCVAIGADGLVKAWGSFHSSSGSLGFQVGSNASRVQSSPTSVPFINKVQFCAIATGANHVVGLSVDGKVYTWGAGEAGTLGRKIVERRILNGTRPDQLHLRKIVAIGSGWYHSFAVDVDGDVFAWGLNQYGQLGIEVPNPSHGDNSNVIWTPTEVPELSPSTLGGARVVQIDGGEHHTLFLLSDGRVFGAGRVDSSQLGLPADHPEMNKAKKNEKDYVAPPTQIFFPPPPTKDEPNPVLPPYSESAEKEINNLISKISVSGRGNLVISEAGYAYSWGYGASCQLGLGPDVEEQNTPTRVRWKGSDDWFVEDASAGGQHCFILASDRALKGEAHGIKKDEAMDGSA</sequence>
<feature type="repeat" description="RCC1" evidence="3">
    <location>
        <begin position="824"/>
        <end position="878"/>
    </location>
</feature>
<dbReference type="InterPro" id="IPR006680">
    <property type="entry name" value="Amidohydro-rel"/>
</dbReference>
<dbReference type="EMBL" id="MU128980">
    <property type="protein sequence ID" value="KAF9512928.1"/>
    <property type="molecule type" value="Genomic_DNA"/>
</dbReference>
<keyword evidence="8" id="KW-1185">Reference proteome</keyword>
<dbReference type="InterPro" id="IPR000408">
    <property type="entry name" value="Reg_chr_condens"/>
</dbReference>
<dbReference type="InterPro" id="IPR009091">
    <property type="entry name" value="RCC1/BLIP-II"/>
</dbReference>
<evidence type="ECO:0000256" key="2">
    <source>
        <dbReference type="ARBA" id="ARBA00022737"/>
    </source>
</evidence>
<reference evidence="7" key="1">
    <citation type="journal article" date="2020" name="Nat. Commun.">
        <title>Large-scale genome sequencing of mycorrhizal fungi provides insights into the early evolution of symbiotic traits.</title>
        <authorList>
            <person name="Miyauchi S."/>
            <person name="Kiss E."/>
            <person name="Kuo A."/>
            <person name="Drula E."/>
            <person name="Kohler A."/>
            <person name="Sanchez-Garcia M."/>
            <person name="Morin E."/>
            <person name="Andreopoulos B."/>
            <person name="Barry K.W."/>
            <person name="Bonito G."/>
            <person name="Buee M."/>
            <person name="Carver A."/>
            <person name="Chen C."/>
            <person name="Cichocki N."/>
            <person name="Clum A."/>
            <person name="Culley D."/>
            <person name="Crous P.W."/>
            <person name="Fauchery L."/>
            <person name="Girlanda M."/>
            <person name="Hayes R.D."/>
            <person name="Keri Z."/>
            <person name="LaButti K."/>
            <person name="Lipzen A."/>
            <person name="Lombard V."/>
            <person name="Magnuson J."/>
            <person name="Maillard F."/>
            <person name="Murat C."/>
            <person name="Nolan M."/>
            <person name="Ohm R.A."/>
            <person name="Pangilinan J."/>
            <person name="Pereira M.F."/>
            <person name="Perotto S."/>
            <person name="Peter M."/>
            <person name="Pfister S."/>
            <person name="Riley R."/>
            <person name="Sitrit Y."/>
            <person name="Stielow J.B."/>
            <person name="Szollosi G."/>
            <person name="Zifcakova L."/>
            <person name="Stursova M."/>
            <person name="Spatafora J.W."/>
            <person name="Tedersoo L."/>
            <person name="Vaario L.M."/>
            <person name="Yamada A."/>
            <person name="Yan M."/>
            <person name="Wang P."/>
            <person name="Xu J."/>
            <person name="Bruns T."/>
            <person name="Baldrian P."/>
            <person name="Vilgalys R."/>
            <person name="Dunand C."/>
            <person name="Henrissat B."/>
            <person name="Grigoriev I.V."/>
            <person name="Hibbett D."/>
            <person name="Nagy L.G."/>
            <person name="Martin F.M."/>
        </authorList>
    </citation>
    <scope>NUCLEOTIDE SEQUENCE</scope>
    <source>
        <strain evidence="7">UP504</strain>
    </source>
</reference>
<evidence type="ECO:0000256" key="4">
    <source>
        <dbReference type="SAM" id="MobiDB-lite"/>
    </source>
</evidence>
<dbReference type="PROSITE" id="PS50012">
    <property type="entry name" value="RCC1_3"/>
    <property type="match status" value="5"/>
</dbReference>
<keyword evidence="1" id="KW-0344">Guanine-nucleotide releasing factor</keyword>
<evidence type="ECO:0000256" key="3">
    <source>
        <dbReference type="PROSITE-ProRule" id="PRU00235"/>
    </source>
</evidence>
<name>A0A9P6AVV4_9AGAM</name>
<protein>
    <submittedName>
        <fullName evidence="7">Uncharacterized protein</fullName>
    </submittedName>
</protein>
<dbReference type="OrthoDB" id="3364440at2759"/>
<feature type="repeat" description="RCC1" evidence="3">
    <location>
        <begin position="620"/>
        <end position="672"/>
    </location>
</feature>
<dbReference type="Gene3D" id="2.130.10.30">
    <property type="entry name" value="Regulator of chromosome condensation 1/beta-lactamase-inhibitor protein II"/>
    <property type="match status" value="1"/>
</dbReference>
<feature type="compositionally biased region" description="Low complexity" evidence="4">
    <location>
        <begin position="376"/>
        <end position="405"/>
    </location>
</feature>
<feature type="domain" description="RCC1-like" evidence="6">
    <location>
        <begin position="453"/>
        <end position="874"/>
    </location>
</feature>
<dbReference type="SUPFAM" id="SSF50985">
    <property type="entry name" value="RCC1/BLIP-II"/>
    <property type="match status" value="1"/>
</dbReference>
<dbReference type="PRINTS" id="PR00633">
    <property type="entry name" value="RCCNDNSATION"/>
</dbReference>
<feature type="domain" description="Amidohydrolase-related" evidence="5">
    <location>
        <begin position="199"/>
        <end position="262"/>
    </location>
</feature>
<dbReference type="Pfam" id="PF04909">
    <property type="entry name" value="Amidohydro_2"/>
    <property type="match status" value="1"/>
</dbReference>
<dbReference type="SUPFAM" id="SSF51556">
    <property type="entry name" value="Metallo-dependent hydrolases"/>
    <property type="match status" value="1"/>
</dbReference>
<dbReference type="GO" id="GO:0016787">
    <property type="term" value="F:hydrolase activity"/>
    <property type="evidence" value="ECO:0007669"/>
    <property type="project" value="InterPro"/>
</dbReference>
<dbReference type="PROSITE" id="PS00626">
    <property type="entry name" value="RCC1_2"/>
    <property type="match status" value="1"/>
</dbReference>
<feature type="repeat" description="RCC1" evidence="3">
    <location>
        <begin position="562"/>
        <end position="619"/>
    </location>
</feature>
<evidence type="ECO:0000259" key="6">
    <source>
        <dbReference type="Pfam" id="PF25390"/>
    </source>
</evidence>
<dbReference type="GO" id="GO:0005085">
    <property type="term" value="F:guanyl-nucleotide exchange factor activity"/>
    <property type="evidence" value="ECO:0007669"/>
    <property type="project" value="TreeGrafter"/>
</dbReference>
<dbReference type="Proteomes" id="UP000886523">
    <property type="component" value="Unassembled WGS sequence"/>
</dbReference>
<proteinExistence type="predicted"/>
<dbReference type="AlphaFoldDB" id="A0A9P6AVV4"/>
<accession>A0A9P6AVV4</accession>
<dbReference type="PANTHER" id="PTHR45982:SF1">
    <property type="entry name" value="REGULATOR OF CHROMOSOME CONDENSATION"/>
    <property type="match status" value="1"/>
</dbReference>
<dbReference type="Gene3D" id="3.20.20.140">
    <property type="entry name" value="Metal-dependent hydrolases"/>
    <property type="match status" value="1"/>
</dbReference>
<dbReference type="PANTHER" id="PTHR45982">
    <property type="entry name" value="REGULATOR OF CHROMOSOME CONDENSATION"/>
    <property type="match status" value="1"/>
</dbReference>
<keyword evidence="2" id="KW-0677">Repeat</keyword>
<evidence type="ECO:0000256" key="1">
    <source>
        <dbReference type="ARBA" id="ARBA00022658"/>
    </source>
</evidence>
<gene>
    <name evidence="7" type="ORF">BS47DRAFT_1393809</name>
</gene>
<organism evidence="7 8">
    <name type="scientific">Hydnum rufescens UP504</name>
    <dbReference type="NCBI Taxonomy" id="1448309"/>
    <lineage>
        <taxon>Eukaryota</taxon>
        <taxon>Fungi</taxon>
        <taxon>Dikarya</taxon>
        <taxon>Basidiomycota</taxon>
        <taxon>Agaricomycotina</taxon>
        <taxon>Agaricomycetes</taxon>
        <taxon>Cantharellales</taxon>
        <taxon>Hydnaceae</taxon>
        <taxon>Hydnum</taxon>
    </lineage>
</organism>
<dbReference type="InterPro" id="IPR051553">
    <property type="entry name" value="Ran_GTPase-activating"/>
</dbReference>
<dbReference type="InterPro" id="IPR058923">
    <property type="entry name" value="RCC1-like_dom"/>
</dbReference>
<dbReference type="Pfam" id="PF25390">
    <property type="entry name" value="WD40_RLD"/>
    <property type="match status" value="1"/>
</dbReference>
<dbReference type="InterPro" id="IPR032466">
    <property type="entry name" value="Metal_Hydrolase"/>
</dbReference>
<evidence type="ECO:0000313" key="7">
    <source>
        <dbReference type="EMBL" id="KAF9512928.1"/>
    </source>
</evidence>
<evidence type="ECO:0000259" key="5">
    <source>
        <dbReference type="Pfam" id="PF04909"/>
    </source>
</evidence>
<feature type="repeat" description="RCC1" evidence="3">
    <location>
        <begin position="451"/>
        <end position="513"/>
    </location>
</feature>